<sequence>MLPPKRPHITETSAIPYRSTVCCIGIHLACVESSPVSAPVDLPLVYETCACPCHAVPPRSMKMEAER</sequence>
<evidence type="ECO:0000313" key="1">
    <source>
        <dbReference type="EMBL" id="RRQ85153.1"/>
    </source>
</evidence>
<dbReference type="Proteomes" id="UP000276379">
    <property type="component" value="Unassembled WGS sequence"/>
</dbReference>
<dbReference type="AlphaFoldDB" id="A0A426S5I8"/>
<proteinExistence type="predicted"/>
<name>A0A426S5I8_9ACTN</name>
<gene>
    <name evidence="1" type="ORF">CQW44_19460</name>
</gene>
<comment type="caution">
    <text evidence="1">The sequence shown here is derived from an EMBL/GenBank/DDBJ whole genome shotgun (WGS) entry which is preliminary data.</text>
</comment>
<organism evidence="1 2">
    <name type="scientific">Streptomyces griseofuscus</name>
    <dbReference type="NCBI Taxonomy" id="146922"/>
    <lineage>
        <taxon>Bacteria</taxon>
        <taxon>Bacillati</taxon>
        <taxon>Actinomycetota</taxon>
        <taxon>Actinomycetes</taxon>
        <taxon>Kitasatosporales</taxon>
        <taxon>Streptomycetaceae</taxon>
        <taxon>Streptomyces</taxon>
    </lineage>
</organism>
<dbReference type="EMBL" id="PDES01000008">
    <property type="protein sequence ID" value="RRQ85153.1"/>
    <property type="molecule type" value="Genomic_DNA"/>
</dbReference>
<keyword evidence="2" id="KW-1185">Reference proteome</keyword>
<accession>A0A426S5I8</accession>
<evidence type="ECO:0000313" key="2">
    <source>
        <dbReference type="Proteomes" id="UP000276379"/>
    </source>
</evidence>
<protein>
    <submittedName>
        <fullName evidence="1">Uncharacterized protein</fullName>
    </submittedName>
</protein>
<reference evidence="1 2" key="1">
    <citation type="submission" date="2017-10" db="EMBL/GenBank/DDBJ databases">
        <title>Draft genome of actinobacteria isolated from guarana (Paullinia cupana (Mart.) Ducke.</title>
        <authorList>
            <person name="Siqueira K.A."/>
            <person name="Liotti R.G."/>
            <person name="Mendes T.A."/>
            <person name="Soares M.A."/>
        </authorList>
    </citation>
    <scope>NUCLEOTIDE SEQUENCE [LARGE SCALE GENOMIC DNA]</scope>
    <source>
        <strain evidence="1 2">199</strain>
    </source>
</reference>